<keyword evidence="4" id="KW-1133">Transmembrane helix</keyword>
<dbReference type="InterPro" id="IPR000504">
    <property type="entry name" value="RRM_dom"/>
</dbReference>
<dbReference type="GO" id="GO:0005634">
    <property type="term" value="C:nucleus"/>
    <property type="evidence" value="ECO:0007669"/>
    <property type="project" value="TreeGrafter"/>
</dbReference>
<keyword evidence="4" id="KW-0472">Membrane</keyword>
<dbReference type="EMBL" id="HBGN01028485">
    <property type="protein sequence ID" value="CAD9344469.1"/>
    <property type="molecule type" value="Transcribed_RNA"/>
</dbReference>
<feature type="compositionally biased region" description="Basic and acidic residues" evidence="3">
    <location>
        <begin position="143"/>
        <end position="152"/>
    </location>
</feature>
<sequence>MKKESYKRSSIDSSSSHHRRSCYHNNNKNVPSSFYFVASCFVAVLSVSMIFCQATRHYVTTCRGSITAIQTHRTTTSRAINSGLSRLQLGAFRRTILSPSSEKFASLYNTRSQLRMMSSGSTWDDNGDGDNQKLPIRMRRQRKAESHSRSDESENAGDGDAKTFREDFQGTRVFVQGLPSHTTWQDLKDHFKIAGEVVFASVSVDSQTGISKGCGVVQYETTDMARIATKIMRDYPLDGETLYVREDRQEQRKGPSTPPRGDRRRTRVASVWRCADEEEVLQKNLSEEDAKRIIELVQARDAARRRKDYDLSDSMREELNSDYGVHLDDRLKLWWVHREGGGVPDMVSEIKGDGRWGAKKPWRQIPTTLESDACVNPDMVSSLLKQRDIAREEKDFRKADTLLEEARNAPGGGLTLKINDETRSWRVWTPEKPSIPTQFTKYNDEANVFDQCISIVSIHDPNKVDEVKNMLGKFPGKESIILEKLKSRYNLR</sequence>
<dbReference type="Gene3D" id="1.20.120.1910">
    <property type="entry name" value="Cysteine-tRNA ligase, C-terminal anti-codon recognition domain"/>
    <property type="match status" value="1"/>
</dbReference>
<feature type="compositionally biased region" description="Basic and acidic residues" evidence="3">
    <location>
        <begin position="1"/>
        <end position="10"/>
    </location>
</feature>
<dbReference type="GO" id="GO:0004812">
    <property type="term" value="F:aminoacyl-tRNA ligase activity"/>
    <property type="evidence" value="ECO:0007669"/>
    <property type="project" value="InterPro"/>
</dbReference>
<dbReference type="CDD" id="cd00590">
    <property type="entry name" value="RRM_SF"/>
    <property type="match status" value="1"/>
</dbReference>
<dbReference type="AlphaFoldDB" id="A0A7S1ZNY8"/>
<proteinExistence type="predicted"/>
<dbReference type="InterPro" id="IPR050374">
    <property type="entry name" value="RRT5_SRSF_SR"/>
</dbReference>
<accession>A0A7S1ZNY8</accession>
<dbReference type="PROSITE" id="PS50102">
    <property type="entry name" value="RRM"/>
    <property type="match status" value="1"/>
</dbReference>
<keyword evidence="1 2" id="KW-0694">RNA-binding</keyword>
<feature type="compositionally biased region" description="Basic and acidic residues" evidence="3">
    <location>
        <begin position="243"/>
        <end position="253"/>
    </location>
</feature>
<name>A0A7S1ZNY8_9STRA</name>
<organism evidence="6">
    <name type="scientific">Ditylum brightwellii</name>
    <dbReference type="NCBI Taxonomy" id="49249"/>
    <lineage>
        <taxon>Eukaryota</taxon>
        <taxon>Sar</taxon>
        <taxon>Stramenopiles</taxon>
        <taxon>Ochrophyta</taxon>
        <taxon>Bacillariophyta</taxon>
        <taxon>Mediophyceae</taxon>
        <taxon>Lithodesmiophycidae</taxon>
        <taxon>Lithodesmiales</taxon>
        <taxon>Lithodesmiaceae</taxon>
        <taxon>Ditylum</taxon>
    </lineage>
</organism>
<evidence type="ECO:0000256" key="4">
    <source>
        <dbReference type="SAM" id="Phobius"/>
    </source>
</evidence>
<evidence type="ECO:0000256" key="1">
    <source>
        <dbReference type="ARBA" id="ARBA00022884"/>
    </source>
</evidence>
<dbReference type="PANTHER" id="PTHR23003:SF3">
    <property type="entry name" value="FI21236P1-RELATED"/>
    <property type="match status" value="1"/>
</dbReference>
<dbReference type="GO" id="GO:0005524">
    <property type="term" value="F:ATP binding"/>
    <property type="evidence" value="ECO:0007669"/>
    <property type="project" value="InterPro"/>
</dbReference>
<dbReference type="GO" id="GO:0005737">
    <property type="term" value="C:cytoplasm"/>
    <property type="evidence" value="ECO:0007669"/>
    <property type="project" value="TreeGrafter"/>
</dbReference>
<evidence type="ECO:0000256" key="2">
    <source>
        <dbReference type="PROSITE-ProRule" id="PRU00176"/>
    </source>
</evidence>
<protein>
    <recommendedName>
        <fullName evidence="5">RRM domain-containing protein</fullName>
    </recommendedName>
</protein>
<dbReference type="SUPFAM" id="SSF54928">
    <property type="entry name" value="RNA-binding domain, RBD"/>
    <property type="match status" value="1"/>
</dbReference>
<evidence type="ECO:0000256" key="3">
    <source>
        <dbReference type="SAM" id="MobiDB-lite"/>
    </source>
</evidence>
<dbReference type="SUPFAM" id="SSF47323">
    <property type="entry name" value="Anticodon-binding domain of a subclass of class I aminoacyl-tRNA synthetases"/>
    <property type="match status" value="1"/>
</dbReference>
<dbReference type="InterPro" id="IPR009080">
    <property type="entry name" value="tRNAsynth_Ia_anticodon-bd"/>
</dbReference>
<dbReference type="InterPro" id="IPR035979">
    <property type="entry name" value="RBD_domain_sf"/>
</dbReference>
<reference evidence="6" key="1">
    <citation type="submission" date="2021-01" db="EMBL/GenBank/DDBJ databases">
        <authorList>
            <person name="Corre E."/>
            <person name="Pelletier E."/>
            <person name="Niang G."/>
            <person name="Scheremetjew M."/>
            <person name="Finn R."/>
            <person name="Kale V."/>
            <person name="Holt S."/>
            <person name="Cochrane G."/>
            <person name="Meng A."/>
            <person name="Brown T."/>
            <person name="Cohen L."/>
        </authorList>
    </citation>
    <scope>NUCLEOTIDE SEQUENCE</scope>
    <source>
        <strain evidence="6">Pop2</strain>
    </source>
</reference>
<dbReference type="GO" id="GO:1990904">
    <property type="term" value="C:ribonucleoprotein complex"/>
    <property type="evidence" value="ECO:0007669"/>
    <property type="project" value="TreeGrafter"/>
</dbReference>
<evidence type="ECO:0000259" key="5">
    <source>
        <dbReference type="PROSITE" id="PS50102"/>
    </source>
</evidence>
<dbReference type="SMART" id="SM00360">
    <property type="entry name" value="RRM"/>
    <property type="match status" value="1"/>
</dbReference>
<dbReference type="Gene3D" id="3.30.70.330">
    <property type="match status" value="1"/>
</dbReference>
<gene>
    <name evidence="6" type="ORF">DBRI1063_LOCUS18363</name>
</gene>
<feature type="region of interest" description="Disordered" evidence="3">
    <location>
        <begin position="1"/>
        <end position="21"/>
    </location>
</feature>
<feature type="region of interest" description="Disordered" evidence="3">
    <location>
        <begin position="242"/>
        <end position="268"/>
    </location>
</feature>
<evidence type="ECO:0000313" key="6">
    <source>
        <dbReference type="EMBL" id="CAD9344469.1"/>
    </source>
</evidence>
<feature type="region of interest" description="Disordered" evidence="3">
    <location>
        <begin position="118"/>
        <end position="163"/>
    </location>
</feature>
<keyword evidence="4" id="KW-0812">Transmembrane</keyword>
<dbReference type="GO" id="GO:0003729">
    <property type="term" value="F:mRNA binding"/>
    <property type="evidence" value="ECO:0007669"/>
    <property type="project" value="TreeGrafter"/>
</dbReference>
<dbReference type="GO" id="GO:0006418">
    <property type="term" value="P:tRNA aminoacylation for protein translation"/>
    <property type="evidence" value="ECO:0007669"/>
    <property type="project" value="InterPro"/>
</dbReference>
<dbReference type="PANTHER" id="PTHR23003">
    <property type="entry name" value="RNA RECOGNITION MOTIF RRM DOMAIN CONTAINING PROTEIN"/>
    <property type="match status" value="1"/>
</dbReference>
<dbReference type="Pfam" id="PF00076">
    <property type="entry name" value="RRM_1"/>
    <property type="match status" value="1"/>
</dbReference>
<dbReference type="InterPro" id="IPR012677">
    <property type="entry name" value="Nucleotide-bd_a/b_plait_sf"/>
</dbReference>
<feature type="domain" description="RRM" evidence="5">
    <location>
        <begin position="171"/>
        <end position="249"/>
    </location>
</feature>
<feature type="transmembrane region" description="Helical" evidence="4">
    <location>
        <begin position="33"/>
        <end position="51"/>
    </location>
</feature>